<evidence type="ECO:0000313" key="14">
    <source>
        <dbReference type="EMBL" id="KXU83266.1"/>
    </source>
</evidence>
<dbReference type="EC" id="1.3.99.41" evidence="8"/>
<organism evidence="14 15">
    <name type="scientific">Paraburkholderia monticola</name>
    <dbReference type="NCBI Taxonomy" id="1399968"/>
    <lineage>
        <taxon>Bacteria</taxon>
        <taxon>Pseudomonadati</taxon>
        <taxon>Pseudomonadota</taxon>
        <taxon>Betaproteobacteria</taxon>
        <taxon>Burkholderiales</taxon>
        <taxon>Burkholderiaceae</taxon>
        <taxon>Paraburkholderia</taxon>
    </lineage>
</organism>
<dbReference type="Pfam" id="PF02771">
    <property type="entry name" value="Acyl-CoA_dh_N"/>
    <property type="match status" value="1"/>
</dbReference>
<dbReference type="InterPro" id="IPR037069">
    <property type="entry name" value="AcylCoA_DH/ox_N_sf"/>
</dbReference>
<evidence type="ECO:0000256" key="1">
    <source>
        <dbReference type="ARBA" id="ARBA00001974"/>
    </source>
</evidence>
<dbReference type="SUPFAM" id="SSF56645">
    <property type="entry name" value="Acyl-CoA dehydrogenase NM domain-like"/>
    <property type="match status" value="1"/>
</dbReference>
<sequence length="596" mass="63830">MSTYIAPLRDMRFAMTELADLGALASLPGFEEVSPELAEAVLEEASKLAAEVLAPLNRTGDETGARLAADGVIASDGFAQAYHQFAAGGWNGLSGDPAFGGQGLPELLQAATVEMWNSSNMAFALCPLLTAGATEALRQHGSDELKQRYLPKMIGGAWTATMNLTEPQAGSDLAAVRTKAVPEGDHYRLSGQKIFITWGDHDMTDNVVHLVLARTPDAPEGVRGISLFLVPKFLLNADGSLGAHNDVHCVSLEHKLGIHASPTCVMSFGDKDGAIGYLVGHENKGLAHMFTMMNEARQKVGIQGLAMAERAYQQAREYAKERVQGRAAGSRSAGAVAIIHHPDVRRMLLTMKSQIEAMRAFAYVMAADMDRSHRDADDAARARAQARVDLLIPVLKGWCTELGVELASLGVQVHGGMGYIEETGACQFLRDARIATIYEGTTGIQAADLVGRKLASDGGAALFELVAQMRGVALELERSTDAQLASIGSAFAASVQALEDATRWLLRALTTDVDAALASSVEYLMMLGYVCGGWQMARAALVAARKLAADEDPEFHRTKLATARFYTEKILPKAHAFKETILHGASGAFDISNEQF</sequence>
<dbReference type="InterPro" id="IPR046373">
    <property type="entry name" value="Acyl-CoA_Oxase/DH_mid-dom_sf"/>
</dbReference>
<proteinExistence type="inferred from homology"/>
<dbReference type="Proteomes" id="UP000075613">
    <property type="component" value="Unassembled WGS sequence"/>
</dbReference>
<evidence type="ECO:0000256" key="9">
    <source>
        <dbReference type="ARBA" id="ARBA00069043"/>
    </source>
</evidence>
<dbReference type="Gene3D" id="2.40.110.10">
    <property type="entry name" value="Butyryl-CoA Dehydrogenase, subunit A, domain 2"/>
    <property type="match status" value="1"/>
</dbReference>
<dbReference type="Pfam" id="PF00441">
    <property type="entry name" value="Acyl-CoA_dh_1"/>
    <property type="match status" value="1"/>
</dbReference>
<protein>
    <recommendedName>
        <fullName evidence="9">3-methylmercaptopropionyl-CoA dehydrogenase</fullName>
        <ecNumber evidence="8">1.3.99.41</ecNumber>
    </recommendedName>
</protein>
<keyword evidence="5" id="KW-0560">Oxidoreductase</keyword>
<evidence type="ECO:0000256" key="3">
    <source>
        <dbReference type="ARBA" id="ARBA00022630"/>
    </source>
</evidence>
<dbReference type="InterPro" id="IPR052166">
    <property type="entry name" value="Diverse_Acyl-CoA_DH"/>
</dbReference>
<dbReference type="OrthoDB" id="9764895at2"/>
<keyword evidence="3" id="KW-0285">Flavoprotein</keyword>
<dbReference type="InterPro" id="IPR009075">
    <property type="entry name" value="AcylCo_DH/oxidase_C"/>
</dbReference>
<feature type="domain" description="Acetyl-CoA dehydrogenase-like C-terminal" evidence="13">
    <location>
        <begin position="477"/>
        <end position="591"/>
    </location>
</feature>
<dbReference type="RefSeq" id="WP_062135399.1">
    <property type="nucleotide sequence ID" value="NZ_LRBG01000038.1"/>
</dbReference>
<feature type="domain" description="Acyl-CoA oxidase/dehydrogenase middle" evidence="11">
    <location>
        <begin position="162"/>
        <end position="269"/>
    </location>
</feature>
<evidence type="ECO:0000259" key="10">
    <source>
        <dbReference type="Pfam" id="PF00441"/>
    </source>
</evidence>
<dbReference type="Gene3D" id="1.10.540.10">
    <property type="entry name" value="Acyl-CoA dehydrogenase/oxidase, N-terminal domain"/>
    <property type="match status" value="1"/>
</dbReference>
<evidence type="ECO:0000259" key="12">
    <source>
        <dbReference type="Pfam" id="PF02771"/>
    </source>
</evidence>
<keyword evidence="4" id="KW-0274">FAD</keyword>
<feature type="domain" description="Acyl-CoA dehydrogenase/oxidase N-terminal" evidence="12">
    <location>
        <begin position="38"/>
        <end position="156"/>
    </location>
</feature>
<dbReference type="SUPFAM" id="SSF47203">
    <property type="entry name" value="Acyl-CoA dehydrogenase C-terminal domain-like"/>
    <property type="match status" value="1"/>
</dbReference>
<comment type="similarity">
    <text evidence="2">Belongs to the acyl-CoA dehydrogenase family.</text>
</comment>
<comment type="caution">
    <text evidence="14">The sequence shown here is derived from an EMBL/GenBank/DDBJ whole genome shotgun (WGS) entry which is preliminary data.</text>
</comment>
<evidence type="ECO:0000256" key="7">
    <source>
        <dbReference type="ARBA" id="ARBA00058683"/>
    </source>
</evidence>
<dbReference type="InterPro" id="IPR006091">
    <property type="entry name" value="Acyl-CoA_Oxase/DH_mid-dom"/>
</dbReference>
<dbReference type="PANTHER" id="PTHR42803:SF1">
    <property type="entry name" value="BROAD-SPECIFICITY LINEAR ACYL-COA DEHYDROGENASE FADE5"/>
    <property type="match status" value="1"/>
</dbReference>
<dbReference type="Gene3D" id="1.20.140.10">
    <property type="entry name" value="Butyryl-CoA Dehydrogenase, subunit A, domain 3"/>
    <property type="match status" value="1"/>
</dbReference>
<comment type="cofactor">
    <cofactor evidence="1">
        <name>FAD</name>
        <dbReference type="ChEBI" id="CHEBI:57692"/>
    </cofactor>
</comment>
<evidence type="ECO:0000256" key="6">
    <source>
        <dbReference type="ARBA" id="ARBA00051388"/>
    </source>
</evidence>
<dbReference type="AlphaFoldDB" id="A0A149PEG6"/>
<accession>A0A149PEG6</accession>
<dbReference type="EMBL" id="LRBG01000038">
    <property type="protein sequence ID" value="KXU83266.1"/>
    <property type="molecule type" value="Genomic_DNA"/>
</dbReference>
<name>A0A149PEG6_9BURK</name>
<dbReference type="Pfam" id="PF02770">
    <property type="entry name" value="Acyl-CoA_dh_M"/>
    <property type="match status" value="1"/>
</dbReference>
<evidence type="ECO:0000256" key="2">
    <source>
        <dbReference type="ARBA" id="ARBA00009347"/>
    </source>
</evidence>
<dbReference type="GO" id="GO:0016627">
    <property type="term" value="F:oxidoreductase activity, acting on the CH-CH group of donors"/>
    <property type="evidence" value="ECO:0007669"/>
    <property type="project" value="InterPro"/>
</dbReference>
<dbReference type="InterPro" id="IPR025878">
    <property type="entry name" value="Acyl-CoA_dh-like_C_dom"/>
</dbReference>
<dbReference type="FunFam" id="2.40.110.10:FF:000031">
    <property type="entry name" value="Acyl-CoA dehydrogenase, putative"/>
    <property type="match status" value="1"/>
</dbReference>
<reference evidence="14 15" key="1">
    <citation type="journal article" date="2015" name="Int. J. Syst. Evol. Microbiol.">
        <title>Burkholderia monticola sp. nov., isolated from mountain soil.</title>
        <authorList>
            <person name="Baek I."/>
            <person name="Seo B."/>
            <person name="Lee I."/>
            <person name="Yi H."/>
            <person name="Chun J."/>
        </authorList>
    </citation>
    <scope>NUCLEOTIDE SEQUENCE [LARGE SCALE GENOMIC DNA]</scope>
    <source>
        <strain evidence="14 15">JC2948</strain>
    </source>
</reference>
<feature type="domain" description="Acyl-CoA dehydrogenase/oxidase C-terminal" evidence="10">
    <location>
        <begin position="283"/>
        <end position="449"/>
    </location>
</feature>
<comment type="catalytic activity">
    <reaction evidence="6">
        <text>3-(methylsulfanyl)propanoyl-CoA + oxidized [electron-transfer flavoprotein] + H(+) = 3-(methylsulfanyl)acryloyl-CoA + reduced [electron-transfer flavoprotein]</text>
        <dbReference type="Rhea" id="RHEA:52612"/>
        <dbReference type="Rhea" id="RHEA-COMP:10685"/>
        <dbReference type="Rhea" id="RHEA-COMP:10686"/>
        <dbReference type="ChEBI" id="CHEBI:15378"/>
        <dbReference type="ChEBI" id="CHEBI:57692"/>
        <dbReference type="ChEBI" id="CHEBI:58307"/>
        <dbReference type="ChEBI" id="CHEBI:82815"/>
        <dbReference type="ChEBI" id="CHEBI:84994"/>
        <dbReference type="EC" id="1.3.99.41"/>
    </reaction>
    <physiologicalReaction direction="left-to-right" evidence="6">
        <dbReference type="Rhea" id="RHEA:52613"/>
    </physiologicalReaction>
</comment>
<evidence type="ECO:0000259" key="13">
    <source>
        <dbReference type="Pfam" id="PF12806"/>
    </source>
</evidence>
<dbReference type="InterPro" id="IPR036250">
    <property type="entry name" value="AcylCo_DH-like_C"/>
</dbReference>
<dbReference type="InterPro" id="IPR013786">
    <property type="entry name" value="AcylCoA_DH/ox_N"/>
</dbReference>
<dbReference type="Pfam" id="PF12806">
    <property type="entry name" value="Acyl-CoA_dh_C"/>
    <property type="match status" value="1"/>
</dbReference>
<dbReference type="STRING" id="1399968.CI15_29645"/>
<dbReference type="GO" id="GO:0050660">
    <property type="term" value="F:flavin adenine dinucleotide binding"/>
    <property type="evidence" value="ECO:0007669"/>
    <property type="project" value="InterPro"/>
</dbReference>
<evidence type="ECO:0000256" key="4">
    <source>
        <dbReference type="ARBA" id="ARBA00022827"/>
    </source>
</evidence>
<evidence type="ECO:0000259" key="11">
    <source>
        <dbReference type="Pfam" id="PF02770"/>
    </source>
</evidence>
<gene>
    <name evidence="14" type="ORF">CI15_29645</name>
</gene>
<keyword evidence="15" id="KW-1185">Reference proteome</keyword>
<comment type="function">
    <text evidence="7">Involved in the assimilation of dimethylsulphoniopropionate (DMSP), an important compound in the fixation of carbon in marine phytoplankton, by mediating the conversion of 3-(methylthio)propanoyl-CoA (MMPA-CoA) to 3-(methylthio)acryloyl-CoA (MTA-CoA).</text>
</comment>
<evidence type="ECO:0000313" key="15">
    <source>
        <dbReference type="Proteomes" id="UP000075613"/>
    </source>
</evidence>
<dbReference type="PANTHER" id="PTHR42803">
    <property type="entry name" value="ACYL-COA DEHYDROGENASE"/>
    <property type="match status" value="1"/>
</dbReference>
<evidence type="ECO:0000256" key="8">
    <source>
        <dbReference type="ARBA" id="ARBA00066694"/>
    </source>
</evidence>
<evidence type="ECO:0000256" key="5">
    <source>
        <dbReference type="ARBA" id="ARBA00023002"/>
    </source>
</evidence>
<dbReference type="InterPro" id="IPR009100">
    <property type="entry name" value="AcylCoA_DH/oxidase_NM_dom_sf"/>
</dbReference>